<feature type="coiled-coil region" evidence="1">
    <location>
        <begin position="55"/>
        <end position="82"/>
    </location>
</feature>
<dbReference type="eggNOG" id="ENOG502TIJ7">
    <property type="taxonomic scope" value="Eukaryota"/>
</dbReference>
<evidence type="ECO:0000256" key="1">
    <source>
        <dbReference type="SAM" id="Coils"/>
    </source>
</evidence>
<evidence type="ECO:0000313" key="3">
    <source>
        <dbReference type="Proteomes" id="UP000008281"/>
    </source>
</evidence>
<dbReference type="OMA" id="YETMSEN"/>
<proteinExistence type="predicted"/>
<accession>E3MDK1</accession>
<sequence>MSELVAATLQSNTEEESFKRLEKIDIRRQNLESEQKHVLSALNSFQKTREETDQINKFNDSIEILRELKEDFTEKFREVSENLESIIEDDKDVTQAKVGVEYLNLKMEDIENHLKIVETNGSILNSFNGTGQLNENISLSKQWIYFFVRKIMDAEKRVAMISQYETMSENLKFMRDCGEEDEAGMEEMIKPSTWEQKHVENLRISINNFSEDVDEIGFINANLDDALQQLTSSTFKVLKLE</sequence>
<organism evidence="3">
    <name type="scientific">Caenorhabditis remanei</name>
    <name type="common">Caenorhabditis vulgaris</name>
    <dbReference type="NCBI Taxonomy" id="31234"/>
    <lineage>
        <taxon>Eukaryota</taxon>
        <taxon>Metazoa</taxon>
        <taxon>Ecdysozoa</taxon>
        <taxon>Nematoda</taxon>
        <taxon>Chromadorea</taxon>
        <taxon>Rhabditida</taxon>
        <taxon>Rhabditina</taxon>
        <taxon>Rhabditomorpha</taxon>
        <taxon>Rhabditoidea</taxon>
        <taxon>Rhabditidae</taxon>
        <taxon>Peloderinae</taxon>
        <taxon>Caenorhabditis</taxon>
    </lineage>
</organism>
<name>E3MDK1_CAERE</name>
<dbReference type="Proteomes" id="UP000008281">
    <property type="component" value="Unassembled WGS sequence"/>
</dbReference>
<dbReference type="InParanoid" id="E3MDK1"/>
<protein>
    <submittedName>
        <fullName evidence="2">Uncharacterized protein</fullName>
    </submittedName>
</protein>
<reference evidence="2" key="1">
    <citation type="submission" date="2007-07" db="EMBL/GenBank/DDBJ databases">
        <title>PCAP assembly of the Caenorhabditis remanei genome.</title>
        <authorList>
            <consortium name="The Caenorhabditis remanei Sequencing Consortium"/>
            <person name="Wilson R.K."/>
        </authorList>
    </citation>
    <scope>NUCLEOTIDE SEQUENCE [LARGE SCALE GENOMIC DNA]</scope>
    <source>
        <strain evidence="2">PB4641</strain>
    </source>
</reference>
<keyword evidence="1" id="KW-0175">Coiled coil</keyword>
<gene>
    <name evidence="2" type="ORF">CRE_17830</name>
</gene>
<dbReference type="OrthoDB" id="5808390at2759"/>
<evidence type="ECO:0000313" key="2">
    <source>
        <dbReference type="EMBL" id="EFO99108.1"/>
    </source>
</evidence>
<dbReference type="HOGENOM" id="CLU_1086755_0_0_1"/>
<dbReference type="AlphaFoldDB" id="E3MDK1"/>
<dbReference type="EMBL" id="DS268437">
    <property type="protein sequence ID" value="EFO99108.1"/>
    <property type="molecule type" value="Genomic_DNA"/>
</dbReference>
<keyword evidence="3" id="KW-1185">Reference proteome</keyword>